<comment type="subcellular location">
    <subcellularLocation>
        <location evidence="1">Cell membrane</location>
        <topology evidence="1">Multi-pass membrane protein</topology>
    </subcellularLocation>
</comment>
<evidence type="ECO:0000256" key="4">
    <source>
        <dbReference type="ARBA" id="ARBA00022989"/>
    </source>
</evidence>
<sequence>MTPLLLLAAHLALPAPSPSGRLHAVAPDARLLGLPVLGAGAVLFILLGSASGTVALLLVLGTAAWVGRDMRERGRRRRREAHTAAFLGLLDGELRAGHTMSMAVDHAAGNLPADTPTELATTLNQVRTRVGRGLSGAAVLLDGPAELAPLGTLWSLSERHGLPLAPLVEQARLRLDARLRHRAATTATLQGPQATAVILTLLPLAGVGMGTAMGADPVGFLTGGGLGGILLVTGTTLAAGGFLWSRHIIGRAAP</sequence>
<evidence type="ECO:0000259" key="7">
    <source>
        <dbReference type="Pfam" id="PF00482"/>
    </source>
</evidence>
<protein>
    <submittedName>
        <fullName evidence="8">Type II secretion system protein F (GspF)</fullName>
    </submittedName>
</protein>
<feature type="transmembrane region" description="Helical" evidence="6">
    <location>
        <begin position="196"/>
        <end position="215"/>
    </location>
</feature>
<dbReference type="STRING" id="1610489.SAMN06295981_0711"/>
<dbReference type="EMBL" id="FXAR01000002">
    <property type="protein sequence ID" value="SMG15078.1"/>
    <property type="molecule type" value="Genomic_DNA"/>
</dbReference>
<keyword evidence="2" id="KW-1003">Cell membrane</keyword>
<evidence type="ECO:0000256" key="5">
    <source>
        <dbReference type="ARBA" id="ARBA00023136"/>
    </source>
</evidence>
<name>A0A1X7IJK1_9CORY</name>
<feature type="domain" description="Type II secretion system protein GspF" evidence="7">
    <location>
        <begin position="92"/>
        <end position="210"/>
    </location>
</feature>
<dbReference type="AlphaFoldDB" id="A0A1X7IJK1"/>
<evidence type="ECO:0000313" key="9">
    <source>
        <dbReference type="Proteomes" id="UP000193309"/>
    </source>
</evidence>
<evidence type="ECO:0000256" key="3">
    <source>
        <dbReference type="ARBA" id="ARBA00022692"/>
    </source>
</evidence>
<evidence type="ECO:0000256" key="1">
    <source>
        <dbReference type="ARBA" id="ARBA00004651"/>
    </source>
</evidence>
<feature type="transmembrane region" description="Helical" evidence="6">
    <location>
        <begin position="34"/>
        <end position="67"/>
    </location>
</feature>
<evidence type="ECO:0000256" key="6">
    <source>
        <dbReference type="SAM" id="Phobius"/>
    </source>
</evidence>
<reference evidence="9" key="1">
    <citation type="submission" date="2017-04" db="EMBL/GenBank/DDBJ databases">
        <authorList>
            <person name="Varghese N."/>
            <person name="Submissions S."/>
        </authorList>
    </citation>
    <scope>NUCLEOTIDE SEQUENCE [LARGE SCALE GENOMIC DNA]</scope>
    <source>
        <strain evidence="9">VDS</strain>
    </source>
</reference>
<feature type="transmembrane region" description="Helical" evidence="6">
    <location>
        <begin position="221"/>
        <end position="244"/>
    </location>
</feature>
<keyword evidence="9" id="KW-1185">Reference proteome</keyword>
<keyword evidence="3 6" id="KW-0812">Transmembrane</keyword>
<evidence type="ECO:0000313" key="8">
    <source>
        <dbReference type="EMBL" id="SMG15078.1"/>
    </source>
</evidence>
<dbReference type="PANTHER" id="PTHR35007">
    <property type="entry name" value="INTEGRAL MEMBRANE PROTEIN-RELATED"/>
    <property type="match status" value="1"/>
</dbReference>
<gene>
    <name evidence="8" type="ORF">SAMN06295981_0711</name>
</gene>
<accession>A0A1X7IJK1</accession>
<organism evidence="8 9">
    <name type="scientific">Corynebacterium pollutisoli</name>
    <dbReference type="NCBI Taxonomy" id="1610489"/>
    <lineage>
        <taxon>Bacteria</taxon>
        <taxon>Bacillati</taxon>
        <taxon>Actinomycetota</taxon>
        <taxon>Actinomycetes</taxon>
        <taxon>Mycobacteriales</taxon>
        <taxon>Corynebacteriaceae</taxon>
        <taxon>Corynebacterium</taxon>
    </lineage>
</organism>
<proteinExistence type="predicted"/>
<evidence type="ECO:0000256" key="2">
    <source>
        <dbReference type="ARBA" id="ARBA00022475"/>
    </source>
</evidence>
<dbReference type="OrthoDB" id="4421971at2"/>
<keyword evidence="5 6" id="KW-0472">Membrane</keyword>
<dbReference type="InterPro" id="IPR018076">
    <property type="entry name" value="T2SS_GspF_dom"/>
</dbReference>
<dbReference type="RefSeq" id="WP_085548881.1">
    <property type="nucleotide sequence ID" value="NZ_FXAR01000002.1"/>
</dbReference>
<dbReference type="Proteomes" id="UP000193309">
    <property type="component" value="Unassembled WGS sequence"/>
</dbReference>
<keyword evidence="4 6" id="KW-1133">Transmembrane helix</keyword>
<dbReference type="Pfam" id="PF00482">
    <property type="entry name" value="T2SSF"/>
    <property type="match status" value="1"/>
</dbReference>
<dbReference type="GO" id="GO:0005886">
    <property type="term" value="C:plasma membrane"/>
    <property type="evidence" value="ECO:0007669"/>
    <property type="project" value="UniProtKB-SubCell"/>
</dbReference>
<dbReference type="PANTHER" id="PTHR35007:SF4">
    <property type="entry name" value="CONSERVED TRANSMEMBRANE PROTEIN-RELATED"/>
    <property type="match status" value="1"/>
</dbReference>